<evidence type="ECO:0000313" key="2">
    <source>
        <dbReference type="EMBL" id="CAF1514713.1"/>
    </source>
</evidence>
<comment type="caution">
    <text evidence="2">The sequence shown here is derived from an EMBL/GenBank/DDBJ whole genome shotgun (WGS) entry which is preliminary data.</text>
</comment>
<reference evidence="2" key="1">
    <citation type="submission" date="2021-02" db="EMBL/GenBank/DDBJ databases">
        <authorList>
            <person name="Nowell W R."/>
        </authorList>
    </citation>
    <scope>NUCLEOTIDE SEQUENCE</scope>
</reference>
<dbReference type="EMBL" id="CAJNOJ010000722">
    <property type="protein sequence ID" value="CAF1514713.1"/>
    <property type="molecule type" value="Genomic_DNA"/>
</dbReference>
<gene>
    <name evidence="2" type="ORF">EDS130_LOCUS43482</name>
</gene>
<feature type="region of interest" description="Disordered" evidence="1">
    <location>
        <begin position="65"/>
        <end position="109"/>
    </location>
</feature>
<dbReference type="AlphaFoldDB" id="A0A815U4C5"/>
<dbReference type="Proteomes" id="UP000663852">
    <property type="component" value="Unassembled WGS sequence"/>
</dbReference>
<feature type="compositionally biased region" description="Basic and acidic residues" evidence="1">
    <location>
        <begin position="97"/>
        <end position="108"/>
    </location>
</feature>
<accession>A0A815U4C5</accession>
<protein>
    <submittedName>
        <fullName evidence="2">Uncharacterized protein</fullName>
    </submittedName>
</protein>
<feature type="compositionally biased region" description="Polar residues" evidence="1">
    <location>
        <begin position="87"/>
        <end position="96"/>
    </location>
</feature>
<proteinExistence type="predicted"/>
<sequence length="169" mass="19564">MNDSYEPLIRNLMAQQRIYYTTQPYSSYNTSPYFIDSNTRNKQYNVDSNFQPIFTNLVSAGKNGYSYPIKKDQERNNRNRTQRRKTSSSPSSNATTDNKESQRQKDNSSCHSRCTKWLPEDCCCWCFCVRDNHNAHDTSDHDCCSCCGCDSCCECDCDCCDWDVVDCCD</sequence>
<evidence type="ECO:0000256" key="1">
    <source>
        <dbReference type="SAM" id="MobiDB-lite"/>
    </source>
</evidence>
<name>A0A815U4C5_ADIRI</name>
<evidence type="ECO:0000313" key="3">
    <source>
        <dbReference type="Proteomes" id="UP000663852"/>
    </source>
</evidence>
<dbReference type="OrthoDB" id="10634056at2759"/>
<organism evidence="2 3">
    <name type="scientific">Adineta ricciae</name>
    <name type="common">Rotifer</name>
    <dbReference type="NCBI Taxonomy" id="249248"/>
    <lineage>
        <taxon>Eukaryota</taxon>
        <taxon>Metazoa</taxon>
        <taxon>Spiralia</taxon>
        <taxon>Gnathifera</taxon>
        <taxon>Rotifera</taxon>
        <taxon>Eurotatoria</taxon>
        <taxon>Bdelloidea</taxon>
        <taxon>Adinetida</taxon>
        <taxon>Adinetidae</taxon>
        <taxon>Adineta</taxon>
    </lineage>
</organism>